<comment type="caution">
    <text evidence="1">The sequence shown here is derived from an EMBL/GenBank/DDBJ whole genome shotgun (WGS) entry which is preliminary data.</text>
</comment>
<dbReference type="Proteomes" id="UP000792457">
    <property type="component" value="Unassembled WGS sequence"/>
</dbReference>
<evidence type="ECO:0000313" key="1">
    <source>
        <dbReference type="EMBL" id="KAG8225916.1"/>
    </source>
</evidence>
<gene>
    <name evidence="1" type="ORF">J437_LFUL005952</name>
</gene>
<reference evidence="1" key="2">
    <citation type="submission" date="2017-10" db="EMBL/GenBank/DDBJ databases">
        <title>Ladona fulva Genome sequencing and assembly.</title>
        <authorList>
            <person name="Murali S."/>
            <person name="Richards S."/>
            <person name="Bandaranaike D."/>
            <person name="Bellair M."/>
            <person name="Blankenburg K."/>
            <person name="Chao H."/>
            <person name="Dinh H."/>
            <person name="Doddapaneni H."/>
            <person name="Dugan-Rocha S."/>
            <person name="Elkadiri S."/>
            <person name="Gnanaolivu R."/>
            <person name="Hernandez B."/>
            <person name="Skinner E."/>
            <person name="Javaid M."/>
            <person name="Lee S."/>
            <person name="Li M."/>
            <person name="Ming W."/>
            <person name="Munidasa M."/>
            <person name="Muniz J."/>
            <person name="Nguyen L."/>
            <person name="Hughes D."/>
            <person name="Osuji N."/>
            <person name="Pu L.-L."/>
            <person name="Puazo M."/>
            <person name="Qu C."/>
            <person name="Quiroz J."/>
            <person name="Raj R."/>
            <person name="Weissenberger G."/>
            <person name="Xin Y."/>
            <person name="Zou X."/>
            <person name="Han Y."/>
            <person name="Worley K."/>
            <person name="Muzny D."/>
            <person name="Gibbs R."/>
        </authorList>
    </citation>
    <scope>NUCLEOTIDE SEQUENCE</scope>
    <source>
        <strain evidence="1">Sampled in the wild</strain>
    </source>
</reference>
<name>A0A8K0K081_LADFU</name>
<dbReference type="OrthoDB" id="75807at2759"/>
<accession>A0A8K0K081</accession>
<proteinExistence type="predicted"/>
<keyword evidence="2" id="KW-1185">Reference proteome</keyword>
<organism evidence="1 2">
    <name type="scientific">Ladona fulva</name>
    <name type="common">Scarce chaser dragonfly</name>
    <name type="synonym">Libellula fulva</name>
    <dbReference type="NCBI Taxonomy" id="123851"/>
    <lineage>
        <taxon>Eukaryota</taxon>
        <taxon>Metazoa</taxon>
        <taxon>Ecdysozoa</taxon>
        <taxon>Arthropoda</taxon>
        <taxon>Hexapoda</taxon>
        <taxon>Insecta</taxon>
        <taxon>Pterygota</taxon>
        <taxon>Palaeoptera</taxon>
        <taxon>Odonata</taxon>
        <taxon>Epiprocta</taxon>
        <taxon>Anisoptera</taxon>
        <taxon>Libelluloidea</taxon>
        <taxon>Libellulidae</taxon>
        <taxon>Ladona</taxon>
    </lineage>
</organism>
<dbReference type="AlphaFoldDB" id="A0A8K0K081"/>
<dbReference type="EMBL" id="KZ308259">
    <property type="protein sequence ID" value="KAG8225916.1"/>
    <property type="molecule type" value="Genomic_DNA"/>
</dbReference>
<sequence>MSKEKFSMLTKFLHFIDNTDEEIVERDLKLNKILLISEYLKNKLQKVKYPIWKSVSMNLYCCGKVGFHGNSIFLRKLQEDKNVWNFCSGTKLGCEITNDKDLFSTKVVLKISSEYNRCCWNSKNHTLRYNNKYQKNIEERNHMRRTAWGLFTVPLGPWIVISGTPTSCIVKATPGNPPIFSQHG</sequence>
<evidence type="ECO:0000313" key="2">
    <source>
        <dbReference type="Proteomes" id="UP000792457"/>
    </source>
</evidence>
<reference evidence="1" key="1">
    <citation type="submission" date="2013-04" db="EMBL/GenBank/DDBJ databases">
        <authorList>
            <person name="Qu J."/>
            <person name="Murali S.C."/>
            <person name="Bandaranaike D."/>
            <person name="Bellair M."/>
            <person name="Blankenburg K."/>
            <person name="Chao H."/>
            <person name="Dinh H."/>
            <person name="Doddapaneni H."/>
            <person name="Downs B."/>
            <person name="Dugan-Rocha S."/>
            <person name="Elkadiri S."/>
            <person name="Gnanaolivu R.D."/>
            <person name="Hernandez B."/>
            <person name="Javaid M."/>
            <person name="Jayaseelan J.C."/>
            <person name="Lee S."/>
            <person name="Li M."/>
            <person name="Ming W."/>
            <person name="Munidasa M."/>
            <person name="Muniz J."/>
            <person name="Nguyen L."/>
            <person name="Ongeri F."/>
            <person name="Osuji N."/>
            <person name="Pu L.-L."/>
            <person name="Puazo M."/>
            <person name="Qu C."/>
            <person name="Quiroz J."/>
            <person name="Raj R."/>
            <person name="Weissenberger G."/>
            <person name="Xin Y."/>
            <person name="Zou X."/>
            <person name="Han Y."/>
            <person name="Richards S."/>
            <person name="Worley K."/>
            <person name="Muzny D."/>
            <person name="Gibbs R."/>
        </authorList>
    </citation>
    <scope>NUCLEOTIDE SEQUENCE</scope>
    <source>
        <strain evidence="1">Sampled in the wild</strain>
    </source>
</reference>
<protein>
    <submittedName>
        <fullName evidence="1">Uncharacterized protein</fullName>
    </submittedName>
</protein>